<dbReference type="GO" id="GO:0003887">
    <property type="term" value="F:DNA-directed DNA polymerase activity"/>
    <property type="evidence" value="ECO:0007669"/>
    <property type="project" value="InterPro"/>
</dbReference>
<keyword evidence="2 8" id="KW-0540">Nuclease</keyword>
<dbReference type="InterPro" id="IPR045028">
    <property type="entry name" value="DinG/Rad3-like"/>
</dbReference>
<comment type="function">
    <text evidence="8 9">3'-5' exonuclease.</text>
</comment>
<comment type="cofactor">
    <cofactor evidence="1">
        <name>[4Fe-4S] cluster</name>
        <dbReference type="ChEBI" id="CHEBI:49883"/>
    </cofactor>
</comment>
<sequence length="931" mass="107210">MQRYVVIDLETTGNAPAKTDKIIEVGIVVIEQDTIVDSYSTLLHPNKEIPPFITNLTGISDDDVMDAPSFEEIADEISALFADSYLIAHNVPFDLGFLNEELANSNRIKLTNPVLDTVELARILFPSAPSFKLNQLTEYLQIQHDQPHRALSDAFVTAKLFLKLKEKLASLPYETIDQLLQVEKWLQSDAYELFAYYREQNLFAEENHEIATYQGLAYRRINIGELDSCTINLSFGDYLDSIYEANGSLEKAMQKYEKRAGQREMSEIIFDAFQMKQHALIEAETGTGKSLAYLIPAIYDAVCKDKRVVISTYTTQLQSQLLEAEIPLIRQLIPFSFHVALLKGKAHYISLEKLQQELLEPQQSNYDIALTIAMILVWLTETETGDIDEIQLPSSGYWFFRRISADMEEGVDPSSPWFFRSHYQHAKRRAQQAHIVITNHALLCTDMFHPSVLLPVYDRAIIDEAHHFEATVSKHYGLKLDYMHMHFTLNQLGRTDEQKLIHTVLSHYTSGLSQKTKTTWDTLIDDARYETDDLFRYLFQYVVDQRKRDKSYSDIGRTQYRFEQTKEDPKKWAVIKEMVARLIFYLRDLIHGLTMIEADLQQEQFLHEDKEKLLAGTERLQTFIDQLEQLFLVDNSMQEVKWMEIETYGAKNAVYLYSEPTDVADLLMDGFFSVKESVILTSATLTMEHSFRFIMDRLGLQHEQTITKQIASPFSYADQVQLMVPNDFPNIKFGQTDDFIYATCDAILSLAAITNGRMLVLFTSYDMLRRSHSLLKELMENDTYALIAQGISSGSRERLKKNFQTFDQAILLGTSSFWEGVDIPGEDLSCLVIVRLPFQPPDHPVLEAKSNFLKEQGKNPFMEYSLPNAVIRFKQGFGRLIRSSSDRGIVFICDSRIVTARYGKYFVRSIPEVPLLFDTTHNLMEKAEKWF</sequence>
<dbReference type="SMART" id="SM00491">
    <property type="entry name" value="HELICc2"/>
    <property type="match status" value="1"/>
</dbReference>
<dbReference type="Pfam" id="PF13307">
    <property type="entry name" value="Helicase_C_2"/>
    <property type="match status" value="1"/>
</dbReference>
<dbReference type="HAMAP" id="MF_02206">
    <property type="entry name" value="DinG_exonucl"/>
    <property type="match status" value="1"/>
</dbReference>
<evidence type="ECO:0000256" key="5">
    <source>
        <dbReference type="ARBA" id="ARBA00022839"/>
    </source>
</evidence>
<dbReference type="InterPro" id="IPR013520">
    <property type="entry name" value="Ribonucl_H"/>
</dbReference>
<dbReference type="Proteomes" id="UP000036780">
    <property type="component" value="Unassembled WGS sequence"/>
</dbReference>
<dbReference type="PROSITE" id="PS51193">
    <property type="entry name" value="HELICASE_ATP_BIND_2"/>
    <property type="match status" value="1"/>
</dbReference>
<evidence type="ECO:0000256" key="6">
    <source>
        <dbReference type="ARBA" id="ARBA00022840"/>
    </source>
</evidence>
<dbReference type="InterPro" id="IPR012337">
    <property type="entry name" value="RNaseH-like_sf"/>
</dbReference>
<evidence type="ECO:0000256" key="1">
    <source>
        <dbReference type="ARBA" id="ARBA00001966"/>
    </source>
</evidence>
<dbReference type="AlphaFoldDB" id="A0A0L0QP55"/>
<dbReference type="EMBL" id="LGTO01000007">
    <property type="protein sequence ID" value="KNE20349.1"/>
    <property type="molecule type" value="Genomic_DNA"/>
</dbReference>
<organism evidence="10 11">
    <name type="scientific">Virgibacillus pantothenticus</name>
    <dbReference type="NCBI Taxonomy" id="1473"/>
    <lineage>
        <taxon>Bacteria</taxon>
        <taxon>Bacillati</taxon>
        <taxon>Bacillota</taxon>
        <taxon>Bacilli</taxon>
        <taxon>Bacillales</taxon>
        <taxon>Bacillaceae</taxon>
        <taxon>Virgibacillus</taxon>
    </lineage>
</organism>
<dbReference type="Pfam" id="PF00929">
    <property type="entry name" value="RNase_T"/>
    <property type="match status" value="1"/>
</dbReference>
<dbReference type="GO" id="GO:0006260">
    <property type="term" value="P:DNA replication"/>
    <property type="evidence" value="ECO:0007669"/>
    <property type="project" value="InterPro"/>
</dbReference>
<dbReference type="NCBIfam" id="TIGR00573">
    <property type="entry name" value="dnaq"/>
    <property type="match status" value="1"/>
</dbReference>
<dbReference type="PATRIC" id="fig|1473.5.peg.2416"/>
<dbReference type="FunFam" id="3.30.420.10:FF:000045">
    <property type="entry name" value="3'-5' exonuclease DinG"/>
    <property type="match status" value="1"/>
</dbReference>
<feature type="short sequence motif" description="DEAH box" evidence="8">
    <location>
        <begin position="463"/>
        <end position="466"/>
    </location>
</feature>
<dbReference type="SUPFAM" id="SSF53098">
    <property type="entry name" value="Ribonuclease H-like"/>
    <property type="match status" value="1"/>
</dbReference>
<evidence type="ECO:0000313" key="11">
    <source>
        <dbReference type="Proteomes" id="UP000036780"/>
    </source>
</evidence>
<dbReference type="CDD" id="cd06127">
    <property type="entry name" value="DEDDh"/>
    <property type="match status" value="1"/>
</dbReference>
<evidence type="ECO:0000256" key="7">
    <source>
        <dbReference type="ARBA" id="ARBA00048954"/>
    </source>
</evidence>
<keyword evidence="5 8" id="KW-0269">Exonuclease</keyword>
<dbReference type="NCBIfam" id="TIGR01407">
    <property type="entry name" value="dinG_rel"/>
    <property type="match status" value="1"/>
</dbReference>
<dbReference type="PANTHER" id="PTHR11472">
    <property type="entry name" value="DNA REPAIR DEAD HELICASE RAD3/XP-D SUBFAMILY MEMBER"/>
    <property type="match status" value="1"/>
</dbReference>
<dbReference type="SUPFAM" id="SSF52540">
    <property type="entry name" value="P-loop containing nucleoside triphosphate hydrolases"/>
    <property type="match status" value="1"/>
</dbReference>
<evidence type="ECO:0000256" key="9">
    <source>
        <dbReference type="RuleBase" id="RU364106"/>
    </source>
</evidence>
<dbReference type="InterPro" id="IPR006054">
    <property type="entry name" value="DnaQ"/>
</dbReference>
<evidence type="ECO:0000313" key="10">
    <source>
        <dbReference type="EMBL" id="KNE20349.1"/>
    </source>
</evidence>
<accession>A0A0L0QP55</accession>
<keyword evidence="6 8" id="KW-0067">ATP-binding</keyword>
<dbReference type="Gene3D" id="3.30.420.10">
    <property type="entry name" value="Ribonuclease H-like superfamily/Ribonuclease H"/>
    <property type="match status" value="1"/>
</dbReference>
<evidence type="ECO:0000256" key="2">
    <source>
        <dbReference type="ARBA" id="ARBA00022722"/>
    </source>
</evidence>
<dbReference type="InterPro" id="IPR014013">
    <property type="entry name" value="Helic_SF1/SF2_ATP-bd_DinG/Rad3"/>
</dbReference>
<evidence type="ECO:0000256" key="8">
    <source>
        <dbReference type="HAMAP-Rule" id="MF_02206"/>
    </source>
</evidence>
<protein>
    <recommendedName>
        <fullName evidence="8 9">3'-5' exonuclease DinG</fullName>
        <ecNumber evidence="8 9">3.1.-.-</ecNumber>
    </recommendedName>
</protein>
<dbReference type="InterPro" id="IPR011545">
    <property type="entry name" value="DEAD/DEAH_box_helicase_dom"/>
</dbReference>
<dbReference type="InterPro" id="IPR027417">
    <property type="entry name" value="P-loop_NTPase"/>
</dbReference>
<gene>
    <name evidence="8 9" type="primary">dinG</name>
    <name evidence="10" type="ORF">AFK71_18405</name>
</gene>
<dbReference type="SMART" id="SM00487">
    <property type="entry name" value="DEXDc"/>
    <property type="match status" value="1"/>
</dbReference>
<feature type="binding site" evidence="8">
    <location>
        <begin position="283"/>
        <end position="290"/>
    </location>
    <ligand>
        <name>ATP</name>
        <dbReference type="ChEBI" id="CHEBI:30616"/>
    </ligand>
</feature>
<dbReference type="Pfam" id="PF00270">
    <property type="entry name" value="DEAD"/>
    <property type="match status" value="1"/>
</dbReference>
<dbReference type="PANTHER" id="PTHR11472:SF34">
    <property type="entry name" value="REGULATOR OF TELOMERE ELONGATION HELICASE 1"/>
    <property type="match status" value="1"/>
</dbReference>
<dbReference type="OrthoDB" id="9803913at2"/>
<dbReference type="GO" id="GO:0043139">
    <property type="term" value="F:5'-3' DNA helicase activity"/>
    <property type="evidence" value="ECO:0007669"/>
    <property type="project" value="UniProtKB-EC"/>
</dbReference>
<proteinExistence type="inferred from homology"/>
<dbReference type="InterPro" id="IPR036397">
    <property type="entry name" value="RNaseH_sf"/>
</dbReference>
<keyword evidence="3 8" id="KW-0547">Nucleotide-binding</keyword>
<dbReference type="EC" id="3.1.-.-" evidence="8 9"/>
<dbReference type="SMART" id="SM00479">
    <property type="entry name" value="EXOIII"/>
    <property type="match status" value="1"/>
</dbReference>
<dbReference type="GO" id="GO:0008408">
    <property type="term" value="F:3'-5' exonuclease activity"/>
    <property type="evidence" value="ECO:0007669"/>
    <property type="project" value="UniProtKB-UniRule"/>
</dbReference>
<keyword evidence="4 8" id="KW-0378">Hydrolase</keyword>
<dbReference type="NCBIfam" id="NF005981">
    <property type="entry name" value="PRK08074.1"/>
    <property type="match status" value="1"/>
</dbReference>
<evidence type="ECO:0000256" key="4">
    <source>
        <dbReference type="ARBA" id="ARBA00022801"/>
    </source>
</evidence>
<name>A0A0L0QP55_VIRPA</name>
<dbReference type="GO" id="GO:0003677">
    <property type="term" value="F:DNA binding"/>
    <property type="evidence" value="ECO:0007669"/>
    <property type="project" value="InterPro"/>
</dbReference>
<dbReference type="InterPro" id="IPR014001">
    <property type="entry name" value="Helicase_ATP-bd"/>
</dbReference>
<evidence type="ECO:0000256" key="3">
    <source>
        <dbReference type="ARBA" id="ARBA00022741"/>
    </source>
</evidence>
<dbReference type="FunFam" id="3.40.50.300:FF:000437">
    <property type="entry name" value="ATP-dependent DNA helicase DinG"/>
    <property type="match status" value="1"/>
</dbReference>
<dbReference type="InterPro" id="IPR006310">
    <property type="entry name" value="DinG"/>
</dbReference>
<comment type="catalytic activity">
    <reaction evidence="7">
        <text>ATP + H2O = ADP + phosphate + H(+)</text>
        <dbReference type="Rhea" id="RHEA:13065"/>
        <dbReference type="ChEBI" id="CHEBI:15377"/>
        <dbReference type="ChEBI" id="CHEBI:15378"/>
        <dbReference type="ChEBI" id="CHEBI:30616"/>
        <dbReference type="ChEBI" id="CHEBI:43474"/>
        <dbReference type="ChEBI" id="CHEBI:456216"/>
        <dbReference type="EC" id="5.6.2.3"/>
    </reaction>
</comment>
<dbReference type="GeneID" id="66870493"/>
<reference evidence="11" key="1">
    <citation type="submission" date="2015-07" db="EMBL/GenBank/DDBJ databases">
        <title>Fjat-10053 dsm26.</title>
        <authorList>
            <person name="Liu B."/>
            <person name="Wang J."/>
            <person name="Zhu Y."/>
            <person name="Liu G."/>
            <person name="Chen Q."/>
            <person name="Chen Z."/>
            <person name="Lan J."/>
            <person name="Che J."/>
            <person name="Ge C."/>
            <person name="Shi H."/>
            <person name="Pan Z."/>
            <person name="Liu X."/>
        </authorList>
    </citation>
    <scope>NUCLEOTIDE SEQUENCE [LARGE SCALE GENOMIC DNA]</scope>
    <source>
        <strain evidence="11">DSM 26</strain>
    </source>
</reference>
<comment type="similarity">
    <text evidence="8 9">Belongs to the helicase family. DinG subfamily. Type 2 sub-subfamily.</text>
</comment>
<dbReference type="GO" id="GO:0005524">
    <property type="term" value="F:ATP binding"/>
    <property type="evidence" value="ECO:0007669"/>
    <property type="project" value="UniProtKB-UniRule"/>
</dbReference>
<dbReference type="RefSeq" id="WP_050352923.1">
    <property type="nucleotide sequence ID" value="NZ_BOSN01000001.1"/>
</dbReference>
<dbReference type="InterPro" id="IPR006555">
    <property type="entry name" value="ATP-dep_Helicase_C"/>
</dbReference>
<comment type="caution">
    <text evidence="10">The sequence shown here is derived from an EMBL/GenBank/DDBJ whole genome shotgun (WGS) entry which is preliminary data.</text>
</comment>
<dbReference type="GO" id="GO:0016887">
    <property type="term" value="F:ATP hydrolysis activity"/>
    <property type="evidence" value="ECO:0007669"/>
    <property type="project" value="RHEA"/>
</dbReference>
<keyword evidence="11" id="KW-1185">Reference proteome</keyword>
<dbReference type="Gene3D" id="3.40.50.300">
    <property type="entry name" value="P-loop containing nucleotide triphosphate hydrolases"/>
    <property type="match status" value="2"/>
</dbReference>